<keyword evidence="3 5" id="KW-1133">Transmembrane helix</keyword>
<reference evidence="6 7" key="1">
    <citation type="journal article" date="2015" name="Genome Announc.">
        <title>Draft Genome Sequence of Burkholderia sp. Strain PML1(12), an Ectomycorrhizosphere-Inhabiting Bacterium with Effective Mineral-Weathering Ability.</title>
        <authorList>
            <person name="Uroz S."/>
            <person name="Oger P."/>
        </authorList>
    </citation>
    <scope>NUCLEOTIDE SEQUENCE [LARGE SCALE GENOMIC DNA]</scope>
    <source>
        <strain evidence="7">PML1(12)</strain>
    </source>
</reference>
<dbReference type="AlphaFoldDB" id="A0A0J1CX54"/>
<feature type="transmembrane region" description="Helical" evidence="5">
    <location>
        <begin position="43"/>
        <end position="60"/>
    </location>
</feature>
<feature type="transmembrane region" description="Helical" evidence="5">
    <location>
        <begin position="160"/>
        <end position="184"/>
    </location>
</feature>
<dbReference type="Proteomes" id="UP000035963">
    <property type="component" value="Unassembled WGS sequence"/>
</dbReference>
<evidence type="ECO:0000313" key="7">
    <source>
        <dbReference type="Proteomes" id="UP000035963"/>
    </source>
</evidence>
<evidence type="ECO:0000256" key="5">
    <source>
        <dbReference type="SAM" id="Phobius"/>
    </source>
</evidence>
<keyword evidence="4 5" id="KW-0472">Membrane</keyword>
<protein>
    <submittedName>
        <fullName evidence="6">Membrane protein</fullName>
    </submittedName>
</protein>
<gene>
    <name evidence="6" type="ORF">EOS_16295</name>
</gene>
<proteinExistence type="predicted"/>
<dbReference type="PANTHER" id="PTHR30249:SF0">
    <property type="entry name" value="PLASTIDAL GLYCOLATE_GLYCERATE TRANSLOCATOR 1, CHLOROPLASTIC"/>
    <property type="match status" value="1"/>
</dbReference>
<comment type="caution">
    <text evidence="6">The sequence shown here is derived from an EMBL/GenBank/DDBJ whole genome shotgun (WGS) entry which is preliminary data.</text>
</comment>
<accession>A0A0J1CX54</accession>
<dbReference type="RefSeq" id="WP_047847701.1">
    <property type="nucleotide sequence ID" value="NZ_AEJF01000104.1"/>
</dbReference>
<sequence length="244" mass="25352">MNVHQNIASAWRFLGTTPLLWLTLTFLAYAIAQVVHGSLRKNALANPVLIAIALLILALRESNTSYVTYMQSAQPIQFLLGPAIVALAIPMHRQLPKLRRLAPQLAGALAAGCATGISSAVLIPRLLGATGQILATIAPKSVTAGIAIRISEKIGGLPSLTAVLVIMTGITAAVIGSGLLRLIHVSRHDLGGFALGVASHGIGTARALQMSEEAGAFAGLAMGLNGILTSFILPIIYPILSGFF</sequence>
<evidence type="ECO:0000256" key="4">
    <source>
        <dbReference type="ARBA" id="ARBA00023136"/>
    </source>
</evidence>
<feature type="transmembrane region" description="Helical" evidence="5">
    <location>
        <begin position="101"/>
        <end position="123"/>
    </location>
</feature>
<comment type="subcellular location">
    <subcellularLocation>
        <location evidence="1">Membrane</location>
        <topology evidence="1">Multi-pass membrane protein</topology>
    </subcellularLocation>
</comment>
<feature type="transmembrane region" description="Helical" evidence="5">
    <location>
        <begin position="12"/>
        <end position="31"/>
    </location>
</feature>
<name>A0A0J1CX54_9BURK</name>
<feature type="transmembrane region" description="Helical" evidence="5">
    <location>
        <begin position="215"/>
        <end position="240"/>
    </location>
</feature>
<keyword evidence="7" id="KW-1185">Reference proteome</keyword>
<dbReference type="PATRIC" id="fig|908627.4.peg.3643"/>
<dbReference type="OrthoDB" id="9811701at2"/>
<dbReference type="InterPro" id="IPR007300">
    <property type="entry name" value="CidB/LrgB"/>
</dbReference>
<organism evidence="6 7">
    <name type="scientific">Caballeronia mineralivorans PML1(12)</name>
    <dbReference type="NCBI Taxonomy" id="908627"/>
    <lineage>
        <taxon>Bacteria</taxon>
        <taxon>Pseudomonadati</taxon>
        <taxon>Pseudomonadota</taxon>
        <taxon>Betaproteobacteria</taxon>
        <taxon>Burkholderiales</taxon>
        <taxon>Burkholderiaceae</taxon>
        <taxon>Caballeronia</taxon>
    </lineage>
</organism>
<dbReference type="Pfam" id="PF04172">
    <property type="entry name" value="LrgB"/>
    <property type="match status" value="1"/>
</dbReference>
<keyword evidence="2 5" id="KW-0812">Transmembrane</keyword>
<evidence type="ECO:0000256" key="3">
    <source>
        <dbReference type="ARBA" id="ARBA00022989"/>
    </source>
</evidence>
<evidence type="ECO:0000313" key="6">
    <source>
        <dbReference type="EMBL" id="KLU25149.1"/>
    </source>
</evidence>
<dbReference type="PANTHER" id="PTHR30249">
    <property type="entry name" value="PUTATIVE SEROTONIN TRANSPORTER"/>
    <property type="match status" value="1"/>
</dbReference>
<dbReference type="EMBL" id="AEJF01000104">
    <property type="protein sequence ID" value="KLU25149.1"/>
    <property type="molecule type" value="Genomic_DNA"/>
</dbReference>
<dbReference type="GO" id="GO:0016020">
    <property type="term" value="C:membrane"/>
    <property type="evidence" value="ECO:0007669"/>
    <property type="project" value="UniProtKB-SubCell"/>
</dbReference>
<evidence type="ECO:0000256" key="1">
    <source>
        <dbReference type="ARBA" id="ARBA00004141"/>
    </source>
</evidence>
<evidence type="ECO:0000256" key="2">
    <source>
        <dbReference type="ARBA" id="ARBA00022692"/>
    </source>
</evidence>